<evidence type="ECO:0000256" key="1">
    <source>
        <dbReference type="ARBA" id="ARBA00001917"/>
    </source>
</evidence>
<reference evidence="8 9" key="1">
    <citation type="submission" date="2018-08" db="EMBL/GenBank/DDBJ databases">
        <title>Draft genome sequence of Psychrilyobacter sp. strain SD5 isolated from Black Sea water.</title>
        <authorList>
            <person name="Yadav S."/>
            <person name="Villanueva L."/>
            <person name="Damste J.S.S."/>
        </authorList>
    </citation>
    <scope>NUCLEOTIDE SEQUENCE [LARGE SCALE GENOMIC DNA]</scope>
    <source>
        <strain evidence="8 9">SD5</strain>
    </source>
</reference>
<dbReference type="Gene3D" id="3.20.20.70">
    <property type="entry name" value="Aldolase class I"/>
    <property type="match status" value="1"/>
</dbReference>
<feature type="domain" description="Dihydroorotate dehydrogenase catalytic" evidence="7">
    <location>
        <begin position="23"/>
        <end position="308"/>
    </location>
</feature>
<dbReference type="Proteomes" id="UP000263486">
    <property type="component" value="Unassembled WGS sequence"/>
</dbReference>
<evidence type="ECO:0000259" key="7">
    <source>
        <dbReference type="Pfam" id="PF01180"/>
    </source>
</evidence>
<evidence type="ECO:0000256" key="5">
    <source>
        <dbReference type="ARBA" id="ARBA00022975"/>
    </source>
</evidence>
<evidence type="ECO:0000256" key="3">
    <source>
        <dbReference type="ARBA" id="ARBA00022630"/>
    </source>
</evidence>
<dbReference type="PANTHER" id="PTHR48109">
    <property type="entry name" value="DIHYDROOROTATE DEHYDROGENASE (QUINONE), MITOCHONDRIAL-RELATED"/>
    <property type="match status" value="1"/>
</dbReference>
<name>A0ABX9KIQ4_9FUSO</name>
<dbReference type="RefSeq" id="WP_114641682.1">
    <property type="nucleotide sequence ID" value="NZ_JAACIO010000007.1"/>
</dbReference>
<comment type="pathway">
    <text evidence="2">Pyrimidine metabolism; UMP biosynthesis via de novo pathway.</text>
</comment>
<dbReference type="Pfam" id="PF01180">
    <property type="entry name" value="DHO_dh"/>
    <property type="match status" value="1"/>
</dbReference>
<gene>
    <name evidence="8" type="ORF">DYH56_04555</name>
</gene>
<keyword evidence="6" id="KW-0560">Oxidoreductase</keyword>
<comment type="cofactor">
    <cofactor evidence="1">
        <name>FMN</name>
        <dbReference type="ChEBI" id="CHEBI:58210"/>
    </cofactor>
</comment>
<keyword evidence="3" id="KW-0285">Flavoprotein</keyword>
<dbReference type="InterPro" id="IPR005720">
    <property type="entry name" value="Dihydroorotate_DH_cat"/>
</dbReference>
<dbReference type="EMBL" id="QUAJ01000006">
    <property type="protein sequence ID" value="REI41998.1"/>
    <property type="molecule type" value="Genomic_DNA"/>
</dbReference>
<dbReference type="PANTHER" id="PTHR48109:SF3">
    <property type="entry name" value="SLL0744 PROTEIN"/>
    <property type="match status" value="1"/>
</dbReference>
<dbReference type="InterPro" id="IPR013785">
    <property type="entry name" value="Aldolase_TIM"/>
</dbReference>
<dbReference type="InterPro" id="IPR050074">
    <property type="entry name" value="DHO_dehydrogenase"/>
</dbReference>
<dbReference type="NCBIfam" id="NF005741">
    <property type="entry name" value="PRK07565.1"/>
    <property type="match status" value="1"/>
</dbReference>
<evidence type="ECO:0000256" key="4">
    <source>
        <dbReference type="ARBA" id="ARBA00022643"/>
    </source>
</evidence>
<protein>
    <submittedName>
        <fullName evidence="8">Dihydroorotate dehydrogenase-like protein</fullName>
    </submittedName>
</protein>
<accession>A0ABX9KIQ4</accession>
<keyword evidence="5" id="KW-0665">Pyrimidine biosynthesis</keyword>
<keyword evidence="4" id="KW-0288">FMN</keyword>
<evidence type="ECO:0000313" key="9">
    <source>
        <dbReference type="Proteomes" id="UP000263486"/>
    </source>
</evidence>
<evidence type="ECO:0000256" key="6">
    <source>
        <dbReference type="ARBA" id="ARBA00023002"/>
    </source>
</evidence>
<dbReference type="SUPFAM" id="SSF51395">
    <property type="entry name" value="FMN-linked oxidoreductases"/>
    <property type="match status" value="1"/>
</dbReference>
<sequence>MNFSKMYNRYINKKGEVVGVANLKTSYMGIELKNPIIMGASTLSGNLDFVKKQEKNGIAAVVYKTIFEKDIQLENLEVSEELNEYEERNAEMINPSSKIDDFGPESHILKLKEFKENLSIPVIASLNAINKSSWIEYAKKIEETGVDAMEINLFYSPESFEKTSCEIEKEQVDILREVRKTVKIPVSVKLSPYYTNCLNMIKQFQEAGADGFLLFNKFIEPEIDVENEKFKIQWNISHLDENSHSLKFIGTSFKNIEADICAGTGIITSDDIIKMILVGAPAVQIVSAFYKDNEDVVQELLLGLSQWMDKNNYDSISKFRGKLAKCNLANPYSYNIAQYLDILKDSTEILNEHHTI</sequence>
<evidence type="ECO:0000313" key="8">
    <source>
        <dbReference type="EMBL" id="REI41998.1"/>
    </source>
</evidence>
<comment type="caution">
    <text evidence="8">The sequence shown here is derived from an EMBL/GenBank/DDBJ whole genome shotgun (WGS) entry which is preliminary data.</text>
</comment>
<proteinExistence type="predicted"/>
<keyword evidence="9" id="KW-1185">Reference proteome</keyword>
<evidence type="ECO:0000256" key="2">
    <source>
        <dbReference type="ARBA" id="ARBA00004725"/>
    </source>
</evidence>
<organism evidence="8 9">
    <name type="scientific">Psychrilyobacter piezotolerans</name>
    <dbReference type="NCBI Taxonomy" id="2293438"/>
    <lineage>
        <taxon>Bacteria</taxon>
        <taxon>Fusobacteriati</taxon>
        <taxon>Fusobacteriota</taxon>
        <taxon>Fusobacteriia</taxon>
        <taxon>Fusobacteriales</taxon>
        <taxon>Fusobacteriaceae</taxon>
        <taxon>Psychrilyobacter</taxon>
    </lineage>
</organism>